<accession>A0A7K0BLP4</accession>
<proteinExistence type="predicted"/>
<sequence>MADSKDRRSLRTRRALTAALMDLMRDRRYDAITIQQITDRADVGRSTFYAHFTGKDDLLADGVRFLVASFAESEPRPELALLRHLGVQAELYQVMARSRALPVFLSALHDELATRLTRHLQSRVPPGREPELPPPLLAAMVTGMFLTMVRSWLETGAHEPAEALHHMFQTVSEPAIEAGLRGQKPGTASAVGL</sequence>
<comment type="caution">
    <text evidence="4">The sequence shown here is derived from an EMBL/GenBank/DDBJ whole genome shotgun (WGS) entry which is preliminary data.</text>
</comment>
<keyword evidence="1 2" id="KW-0238">DNA-binding</keyword>
<dbReference type="Pfam" id="PF00440">
    <property type="entry name" value="TetR_N"/>
    <property type="match status" value="1"/>
</dbReference>
<feature type="domain" description="HTH tetR-type" evidence="3">
    <location>
        <begin position="10"/>
        <end position="70"/>
    </location>
</feature>
<dbReference type="PANTHER" id="PTHR43479:SF7">
    <property type="entry name" value="TETR-FAMILY TRANSCRIPTIONAL REGULATOR"/>
    <property type="match status" value="1"/>
</dbReference>
<evidence type="ECO:0000313" key="5">
    <source>
        <dbReference type="Proteomes" id="UP000487268"/>
    </source>
</evidence>
<dbReference type="InterPro" id="IPR009057">
    <property type="entry name" value="Homeodomain-like_sf"/>
</dbReference>
<dbReference type="PANTHER" id="PTHR43479">
    <property type="entry name" value="ACREF/ENVCD OPERON REPRESSOR-RELATED"/>
    <property type="match status" value="1"/>
</dbReference>
<dbReference type="SUPFAM" id="SSF46689">
    <property type="entry name" value="Homeodomain-like"/>
    <property type="match status" value="1"/>
</dbReference>
<evidence type="ECO:0000259" key="3">
    <source>
        <dbReference type="PROSITE" id="PS50977"/>
    </source>
</evidence>
<evidence type="ECO:0000313" key="4">
    <source>
        <dbReference type="EMBL" id="MQY02097.1"/>
    </source>
</evidence>
<name>A0A7K0BLP4_9ACTN</name>
<dbReference type="InterPro" id="IPR001647">
    <property type="entry name" value="HTH_TetR"/>
</dbReference>
<dbReference type="InterPro" id="IPR050624">
    <property type="entry name" value="HTH-type_Tx_Regulator"/>
</dbReference>
<dbReference type="Gene3D" id="1.10.357.10">
    <property type="entry name" value="Tetracycline Repressor, domain 2"/>
    <property type="match status" value="1"/>
</dbReference>
<evidence type="ECO:0000256" key="1">
    <source>
        <dbReference type="ARBA" id="ARBA00023125"/>
    </source>
</evidence>
<gene>
    <name evidence="4" type="ORF">ACRB68_01240</name>
</gene>
<dbReference type="EMBL" id="WEGH01000001">
    <property type="protein sequence ID" value="MQY02097.1"/>
    <property type="molecule type" value="Genomic_DNA"/>
</dbReference>
<evidence type="ECO:0000256" key="2">
    <source>
        <dbReference type="PROSITE-ProRule" id="PRU00335"/>
    </source>
</evidence>
<dbReference type="OrthoDB" id="3193022at2"/>
<dbReference type="GO" id="GO:0003677">
    <property type="term" value="F:DNA binding"/>
    <property type="evidence" value="ECO:0007669"/>
    <property type="project" value="UniProtKB-UniRule"/>
</dbReference>
<reference evidence="4 5" key="1">
    <citation type="submission" date="2019-10" db="EMBL/GenBank/DDBJ databases">
        <title>Actinomadura rubteroloni sp. nov. and Actinomadura macrotermitis sp. nov., isolated from the gut of fungus growing-termite Macrotermes natalensis.</title>
        <authorList>
            <person name="Benndorf R."/>
            <person name="Martin K."/>
            <person name="Kuefner M."/>
            <person name="De Beer W."/>
            <person name="Kaster A.-K."/>
            <person name="Vollmers J."/>
            <person name="Poulsen M."/>
            <person name="Beemelmanns C."/>
        </authorList>
    </citation>
    <scope>NUCLEOTIDE SEQUENCE [LARGE SCALE GENOMIC DNA]</scope>
    <source>
        <strain evidence="4 5">RB68</strain>
    </source>
</reference>
<dbReference type="Proteomes" id="UP000487268">
    <property type="component" value="Unassembled WGS sequence"/>
</dbReference>
<organism evidence="4 5">
    <name type="scientific">Actinomadura macrotermitis</name>
    <dbReference type="NCBI Taxonomy" id="2585200"/>
    <lineage>
        <taxon>Bacteria</taxon>
        <taxon>Bacillati</taxon>
        <taxon>Actinomycetota</taxon>
        <taxon>Actinomycetes</taxon>
        <taxon>Streptosporangiales</taxon>
        <taxon>Thermomonosporaceae</taxon>
        <taxon>Actinomadura</taxon>
    </lineage>
</organism>
<protein>
    <recommendedName>
        <fullName evidence="3">HTH tetR-type domain-containing protein</fullName>
    </recommendedName>
</protein>
<dbReference type="RefSeq" id="WP_153530380.1">
    <property type="nucleotide sequence ID" value="NZ_WEGH01000001.1"/>
</dbReference>
<dbReference type="AlphaFoldDB" id="A0A7K0BLP4"/>
<dbReference type="PROSITE" id="PS50977">
    <property type="entry name" value="HTH_TETR_2"/>
    <property type="match status" value="1"/>
</dbReference>
<feature type="DNA-binding region" description="H-T-H motif" evidence="2">
    <location>
        <begin position="33"/>
        <end position="52"/>
    </location>
</feature>
<keyword evidence="5" id="KW-1185">Reference proteome</keyword>